<evidence type="ECO:0000256" key="6">
    <source>
        <dbReference type="ARBA" id="ARBA00043167"/>
    </source>
</evidence>
<dbReference type="InterPro" id="IPR025202">
    <property type="entry name" value="PLD-like_dom"/>
</dbReference>
<dbReference type="SUPFAM" id="SSF56024">
    <property type="entry name" value="Phospholipase D/nuclease"/>
    <property type="match status" value="1"/>
</dbReference>
<keyword evidence="2" id="KW-0442">Lipid degradation</keyword>
<dbReference type="STRING" id="1661398.A0A482VXZ2"/>
<dbReference type="InterPro" id="IPR051406">
    <property type="entry name" value="PLD_domain"/>
</dbReference>
<evidence type="ECO:0000256" key="5">
    <source>
        <dbReference type="ARBA" id="ARBA00040549"/>
    </source>
</evidence>
<evidence type="ECO:0000256" key="3">
    <source>
        <dbReference type="ARBA" id="ARBA00023098"/>
    </source>
</evidence>
<dbReference type="GO" id="GO:0005739">
    <property type="term" value="C:mitochondrion"/>
    <property type="evidence" value="ECO:0007669"/>
    <property type="project" value="TreeGrafter"/>
</dbReference>
<keyword evidence="9" id="KW-1185">Reference proteome</keyword>
<dbReference type="PROSITE" id="PS50035">
    <property type="entry name" value="PLD"/>
    <property type="match status" value="1"/>
</dbReference>
<evidence type="ECO:0000259" key="7">
    <source>
        <dbReference type="PROSITE" id="PS50035"/>
    </source>
</evidence>
<accession>A0A482VXZ2</accession>
<dbReference type="EMBL" id="QDEB01050499">
    <property type="protein sequence ID" value="RZC37665.1"/>
    <property type="molecule type" value="Genomic_DNA"/>
</dbReference>
<keyword evidence="3" id="KW-0443">Lipid metabolism</keyword>
<keyword evidence="1" id="KW-0378">Hydrolase</keyword>
<dbReference type="AlphaFoldDB" id="A0A482VXZ2"/>
<dbReference type="PANTHER" id="PTHR43856">
    <property type="entry name" value="CARDIOLIPIN HYDROLASE"/>
    <property type="match status" value="1"/>
</dbReference>
<dbReference type="PANTHER" id="PTHR43856:SF1">
    <property type="entry name" value="MITOCHONDRIAL CARDIOLIPIN HYDROLASE"/>
    <property type="match status" value="1"/>
</dbReference>
<comment type="similarity">
    <text evidence="4">Belongs to the phospholipase D family. MitoPLD/Zucchini subfamily.</text>
</comment>
<evidence type="ECO:0000256" key="4">
    <source>
        <dbReference type="ARBA" id="ARBA00038012"/>
    </source>
</evidence>
<name>A0A482VXZ2_ASBVE</name>
<gene>
    <name evidence="8" type="ORF">BDFB_006536</name>
</gene>
<dbReference type="GO" id="GO:0016042">
    <property type="term" value="P:lipid catabolic process"/>
    <property type="evidence" value="ECO:0007669"/>
    <property type="project" value="UniProtKB-KW"/>
</dbReference>
<proteinExistence type="inferred from homology"/>
<evidence type="ECO:0000256" key="1">
    <source>
        <dbReference type="ARBA" id="ARBA00022801"/>
    </source>
</evidence>
<dbReference type="GO" id="GO:0034587">
    <property type="term" value="P:piRNA processing"/>
    <property type="evidence" value="ECO:0007669"/>
    <property type="project" value="TreeGrafter"/>
</dbReference>
<evidence type="ECO:0000313" key="8">
    <source>
        <dbReference type="EMBL" id="RZC37665.1"/>
    </source>
</evidence>
<reference evidence="8 9" key="1">
    <citation type="submission" date="2017-03" db="EMBL/GenBank/DDBJ databases">
        <title>Genome of the blue death feigning beetle - Asbolus verrucosus.</title>
        <authorList>
            <person name="Rider S.D."/>
        </authorList>
    </citation>
    <scope>NUCLEOTIDE SEQUENCE [LARGE SCALE GENOMIC DNA]</scope>
    <source>
        <strain evidence="8">Butters</strain>
        <tissue evidence="8">Head and leg muscle</tissue>
    </source>
</reference>
<sequence>MNLLNIENILFSVVLFVPSLYLWNRLYTNYVRFKKEFEDEKLFYERHNCFLMYSRKYIKGWPPTYTIKIDINNLNLFLEPYLYFINTSKYTLDIAVMSFAINPLFDALHEAIKKGVKVRLIVNFLSVKTMNMKYNNLMKAGVEIAFYVDKTEKLNYIMHSKFMVKDYNSCSGFLCMGSMNFTGISTILNNYENVVFTSNMYIVESFHKNFEKCWKMIKRDNKHIFNRTILTDAGFIQ</sequence>
<dbReference type="OrthoDB" id="5205528at2759"/>
<evidence type="ECO:0000256" key="2">
    <source>
        <dbReference type="ARBA" id="ARBA00022963"/>
    </source>
</evidence>
<protein>
    <recommendedName>
        <fullName evidence="5">Mitochondrial cardiolipin hydrolase</fullName>
    </recommendedName>
    <alternativeName>
        <fullName evidence="6">Mitochondrial phospholipase</fullName>
    </alternativeName>
</protein>
<dbReference type="Gene3D" id="3.30.870.10">
    <property type="entry name" value="Endonuclease Chain A"/>
    <property type="match status" value="1"/>
</dbReference>
<evidence type="ECO:0000313" key="9">
    <source>
        <dbReference type="Proteomes" id="UP000292052"/>
    </source>
</evidence>
<feature type="domain" description="PLD phosphodiesterase" evidence="7">
    <location>
        <begin position="154"/>
        <end position="185"/>
    </location>
</feature>
<dbReference type="GO" id="GO:0016891">
    <property type="term" value="F:RNA endonuclease activity producing 5'-phosphomonoesters, hydrolytic mechanism"/>
    <property type="evidence" value="ECO:0007669"/>
    <property type="project" value="TreeGrafter"/>
</dbReference>
<dbReference type="Proteomes" id="UP000292052">
    <property type="component" value="Unassembled WGS sequence"/>
</dbReference>
<organism evidence="8 9">
    <name type="scientific">Asbolus verrucosus</name>
    <name type="common">Desert ironclad beetle</name>
    <dbReference type="NCBI Taxonomy" id="1661398"/>
    <lineage>
        <taxon>Eukaryota</taxon>
        <taxon>Metazoa</taxon>
        <taxon>Ecdysozoa</taxon>
        <taxon>Arthropoda</taxon>
        <taxon>Hexapoda</taxon>
        <taxon>Insecta</taxon>
        <taxon>Pterygota</taxon>
        <taxon>Neoptera</taxon>
        <taxon>Endopterygota</taxon>
        <taxon>Coleoptera</taxon>
        <taxon>Polyphaga</taxon>
        <taxon>Cucujiformia</taxon>
        <taxon>Tenebrionidae</taxon>
        <taxon>Pimeliinae</taxon>
        <taxon>Asbolus</taxon>
    </lineage>
</organism>
<dbReference type="Pfam" id="PF13091">
    <property type="entry name" value="PLDc_2"/>
    <property type="match status" value="1"/>
</dbReference>
<comment type="caution">
    <text evidence="8">The sequence shown here is derived from an EMBL/GenBank/DDBJ whole genome shotgun (WGS) entry which is preliminary data.</text>
</comment>
<dbReference type="InterPro" id="IPR001736">
    <property type="entry name" value="PLipase_D/transphosphatidylase"/>
</dbReference>